<dbReference type="InterPro" id="IPR039421">
    <property type="entry name" value="Type_1_exporter"/>
</dbReference>
<dbReference type="InterPro" id="IPR036640">
    <property type="entry name" value="ABC1_TM_sf"/>
</dbReference>
<feature type="transmembrane region" description="Helical" evidence="5">
    <location>
        <begin position="65"/>
        <end position="87"/>
    </location>
</feature>
<evidence type="ECO:0000313" key="8">
    <source>
        <dbReference type="Proteomes" id="UP000436088"/>
    </source>
</evidence>
<gene>
    <name evidence="7" type="ORF">F3Y22_tig00111005pilonHSYRG00057</name>
</gene>
<dbReference type="PANTHER" id="PTHR24222:SF48">
    <property type="entry name" value="ABC TRANSPORTER B FAMILY MEMBER 15"/>
    <property type="match status" value="1"/>
</dbReference>
<evidence type="ECO:0000256" key="4">
    <source>
        <dbReference type="ARBA" id="ARBA00023136"/>
    </source>
</evidence>
<dbReference type="EMBL" id="VEPZ02001198">
    <property type="protein sequence ID" value="KAE8687959.1"/>
    <property type="molecule type" value="Genomic_DNA"/>
</dbReference>
<organism evidence="7 8">
    <name type="scientific">Hibiscus syriacus</name>
    <name type="common">Rose of Sharon</name>
    <dbReference type="NCBI Taxonomy" id="106335"/>
    <lineage>
        <taxon>Eukaryota</taxon>
        <taxon>Viridiplantae</taxon>
        <taxon>Streptophyta</taxon>
        <taxon>Embryophyta</taxon>
        <taxon>Tracheophyta</taxon>
        <taxon>Spermatophyta</taxon>
        <taxon>Magnoliopsida</taxon>
        <taxon>eudicotyledons</taxon>
        <taxon>Gunneridae</taxon>
        <taxon>Pentapetalae</taxon>
        <taxon>rosids</taxon>
        <taxon>malvids</taxon>
        <taxon>Malvales</taxon>
        <taxon>Malvaceae</taxon>
        <taxon>Malvoideae</taxon>
        <taxon>Hibiscus</taxon>
    </lineage>
</organism>
<proteinExistence type="predicted"/>
<keyword evidence="2 5" id="KW-0812">Transmembrane</keyword>
<name>A0A6A2Z961_HIBSY</name>
<evidence type="ECO:0000259" key="6">
    <source>
        <dbReference type="PROSITE" id="PS50929"/>
    </source>
</evidence>
<evidence type="ECO:0000313" key="7">
    <source>
        <dbReference type="EMBL" id="KAE8687959.1"/>
    </source>
</evidence>
<dbReference type="PROSITE" id="PS50929">
    <property type="entry name" value="ABC_TM1F"/>
    <property type="match status" value="1"/>
</dbReference>
<dbReference type="InterPro" id="IPR011527">
    <property type="entry name" value="ABC1_TM_dom"/>
</dbReference>
<evidence type="ECO:0000256" key="1">
    <source>
        <dbReference type="ARBA" id="ARBA00004141"/>
    </source>
</evidence>
<comment type="subcellular location">
    <subcellularLocation>
        <location evidence="1">Membrane</location>
        <topology evidence="1">Multi-pass membrane protein</topology>
    </subcellularLocation>
</comment>
<reference evidence="7" key="1">
    <citation type="submission" date="2019-09" db="EMBL/GenBank/DDBJ databases">
        <title>Draft genome information of white flower Hibiscus syriacus.</title>
        <authorList>
            <person name="Kim Y.-M."/>
        </authorList>
    </citation>
    <scope>NUCLEOTIDE SEQUENCE [LARGE SCALE GENOMIC DNA]</scope>
    <source>
        <strain evidence="7">YM2019G1</strain>
    </source>
</reference>
<feature type="transmembrane region" description="Helical" evidence="5">
    <location>
        <begin position="20"/>
        <end position="42"/>
    </location>
</feature>
<dbReference type="AlphaFoldDB" id="A0A6A2Z961"/>
<accession>A0A6A2Z961</accession>
<evidence type="ECO:0000256" key="3">
    <source>
        <dbReference type="ARBA" id="ARBA00022989"/>
    </source>
</evidence>
<dbReference type="GO" id="GO:0140359">
    <property type="term" value="F:ABC-type transporter activity"/>
    <property type="evidence" value="ECO:0007669"/>
    <property type="project" value="InterPro"/>
</dbReference>
<dbReference type="GO" id="GO:0005886">
    <property type="term" value="C:plasma membrane"/>
    <property type="evidence" value="ECO:0007669"/>
    <property type="project" value="TreeGrafter"/>
</dbReference>
<dbReference type="Pfam" id="PF00664">
    <property type="entry name" value="ABC_membrane"/>
    <property type="match status" value="1"/>
</dbReference>
<protein>
    <recommendedName>
        <fullName evidence="6">ABC transmembrane type-1 domain-containing protein</fullName>
    </recommendedName>
</protein>
<dbReference type="PANTHER" id="PTHR24222">
    <property type="entry name" value="ABC TRANSPORTER B FAMILY"/>
    <property type="match status" value="1"/>
</dbReference>
<dbReference type="SUPFAM" id="SSF90123">
    <property type="entry name" value="ABC transporter transmembrane region"/>
    <property type="match status" value="1"/>
</dbReference>
<comment type="caution">
    <text evidence="7">The sequence shown here is derived from an EMBL/GenBank/DDBJ whole genome shotgun (WGS) entry which is preliminary data.</text>
</comment>
<dbReference type="GO" id="GO:0005524">
    <property type="term" value="F:ATP binding"/>
    <property type="evidence" value="ECO:0007669"/>
    <property type="project" value="InterPro"/>
</dbReference>
<evidence type="ECO:0000256" key="2">
    <source>
        <dbReference type="ARBA" id="ARBA00022692"/>
    </source>
</evidence>
<feature type="domain" description="ABC transmembrane type-1" evidence="6">
    <location>
        <begin position="23"/>
        <end position="145"/>
    </location>
</feature>
<dbReference type="Proteomes" id="UP000436088">
    <property type="component" value="Unassembled WGS sequence"/>
</dbReference>
<keyword evidence="8" id="KW-1185">Reference proteome</keyword>
<keyword evidence="4 5" id="KW-0472">Membrane</keyword>
<sequence>MASKCGGGGLLRYADGIDKLLLLFGTLGSIGDGMMSPVNMYILSGALNDYGSADQSFSNDVVDKYALRLLYSAIGVGISAFIERVCWTRCAERQASRMRVEYLKSVLRQEVGFFDDQTASSSSFQVVSTVTSDVHSIQDTIADKVCRLPSQLLKKCAEMKAAYGNTGGIAEQAISSIGTVYSYVAECQTLD</sequence>
<dbReference type="Gene3D" id="1.20.1560.10">
    <property type="entry name" value="ABC transporter type 1, transmembrane domain"/>
    <property type="match status" value="1"/>
</dbReference>
<evidence type="ECO:0000256" key="5">
    <source>
        <dbReference type="SAM" id="Phobius"/>
    </source>
</evidence>
<keyword evidence="3 5" id="KW-1133">Transmembrane helix</keyword>